<dbReference type="InterPro" id="IPR013088">
    <property type="entry name" value="Znf_NHR/GATA"/>
</dbReference>
<dbReference type="GO" id="GO:0008270">
    <property type="term" value="F:zinc ion binding"/>
    <property type="evidence" value="ECO:0007669"/>
    <property type="project" value="UniProtKB-KW"/>
</dbReference>
<reference evidence="12 13" key="1">
    <citation type="submission" date="2017-10" db="EMBL/GenBank/DDBJ databases">
        <title>Development of genomic resources for the powdery mildew, Erysiphe pulchra.</title>
        <authorList>
            <person name="Wadl P.A."/>
            <person name="Mack B.M."/>
            <person name="Moore G."/>
            <person name="Beltz S.B."/>
        </authorList>
    </citation>
    <scope>NUCLEOTIDE SEQUENCE [LARGE SCALE GENOMIC DNA]</scope>
    <source>
        <strain evidence="12">Cflorida</strain>
    </source>
</reference>
<comment type="subcellular location">
    <subcellularLocation>
        <location evidence="1">Nucleus</location>
    </subcellularLocation>
</comment>
<dbReference type="InterPro" id="IPR000679">
    <property type="entry name" value="Znf_GATA"/>
</dbReference>
<evidence type="ECO:0000313" key="13">
    <source>
        <dbReference type="Proteomes" id="UP000237438"/>
    </source>
</evidence>
<dbReference type="GO" id="GO:0000122">
    <property type="term" value="P:negative regulation of transcription by RNA polymerase II"/>
    <property type="evidence" value="ECO:0007669"/>
    <property type="project" value="TreeGrafter"/>
</dbReference>
<dbReference type="GO" id="GO:0045944">
    <property type="term" value="P:positive regulation of transcription by RNA polymerase II"/>
    <property type="evidence" value="ECO:0007669"/>
    <property type="project" value="TreeGrafter"/>
</dbReference>
<evidence type="ECO:0000256" key="10">
    <source>
        <dbReference type="SAM" id="Coils"/>
    </source>
</evidence>
<dbReference type="GO" id="GO:0005634">
    <property type="term" value="C:nucleus"/>
    <property type="evidence" value="ECO:0007669"/>
    <property type="project" value="UniProtKB-SubCell"/>
</dbReference>
<keyword evidence="13" id="KW-1185">Reference proteome</keyword>
<proteinExistence type="predicted"/>
<dbReference type="OrthoDB" id="515401at2759"/>
<dbReference type="SUPFAM" id="SSF57716">
    <property type="entry name" value="Glucocorticoid receptor-like (DNA-binding domain)"/>
    <property type="match status" value="1"/>
</dbReference>
<dbReference type="Gene3D" id="3.30.50.10">
    <property type="entry name" value="Erythroid Transcription Factor GATA-1, subunit A"/>
    <property type="match status" value="1"/>
</dbReference>
<keyword evidence="6" id="KW-0534">Nitrate assimilation</keyword>
<dbReference type="InterPro" id="IPR039355">
    <property type="entry name" value="Transcription_factor_GATA"/>
</dbReference>
<dbReference type="Pfam" id="PF00320">
    <property type="entry name" value="GATA"/>
    <property type="match status" value="1"/>
</dbReference>
<dbReference type="STRING" id="225359.A0A2S4PVG6"/>
<protein>
    <recommendedName>
        <fullName evidence="11">GATA-type domain-containing protein</fullName>
    </recommendedName>
</protein>
<evidence type="ECO:0000256" key="1">
    <source>
        <dbReference type="ARBA" id="ARBA00004123"/>
    </source>
</evidence>
<dbReference type="PROSITE" id="PS00344">
    <property type="entry name" value="GATA_ZN_FINGER_1"/>
    <property type="match status" value="1"/>
</dbReference>
<dbReference type="Proteomes" id="UP000237438">
    <property type="component" value="Unassembled WGS sequence"/>
</dbReference>
<evidence type="ECO:0000313" key="12">
    <source>
        <dbReference type="EMBL" id="POS86028.1"/>
    </source>
</evidence>
<organism evidence="12 13">
    <name type="scientific">Erysiphe pulchra</name>
    <dbReference type="NCBI Taxonomy" id="225359"/>
    <lineage>
        <taxon>Eukaryota</taxon>
        <taxon>Fungi</taxon>
        <taxon>Dikarya</taxon>
        <taxon>Ascomycota</taxon>
        <taxon>Pezizomycotina</taxon>
        <taxon>Leotiomycetes</taxon>
        <taxon>Erysiphales</taxon>
        <taxon>Erysiphaceae</taxon>
        <taxon>Erysiphe</taxon>
    </lineage>
</organism>
<evidence type="ECO:0000256" key="8">
    <source>
        <dbReference type="ARBA" id="ARBA00023242"/>
    </source>
</evidence>
<evidence type="ECO:0000256" key="6">
    <source>
        <dbReference type="ARBA" id="ARBA00023063"/>
    </source>
</evidence>
<dbReference type="PROSITE" id="PS50114">
    <property type="entry name" value="GATA_ZN_FINGER_2"/>
    <property type="match status" value="1"/>
</dbReference>
<gene>
    <name evidence="12" type="ORF">EPUL_002824</name>
</gene>
<keyword evidence="4" id="KW-0862">Zinc</keyword>
<dbReference type="FunFam" id="3.30.50.10:FF:000007">
    <property type="entry name" value="Nitrogen regulatory AreA, N-terminal"/>
    <property type="match status" value="1"/>
</dbReference>
<keyword evidence="8" id="KW-0539">Nucleus</keyword>
<keyword evidence="3 9" id="KW-0863">Zinc-finger</keyword>
<dbReference type="InterPro" id="IPR056998">
    <property type="entry name" value="Asd-4/GZF3_helical"/>
</dbReference>
<name>A0A2S4PVG6_9PEZI</name>
<dbReference type="PRINTS" id="PR00619">
    <property type="entry name" value="GATAZNFINGER"/>
</dbReference>
<evidence type="ECO:0000256" key="4">
    <source>
        <dbReference type="ARBA" id="ARBA00022833"/>
    </source>
</evidence>
<dbReference type="GO" id="GO:0000978">
    <property type="term" value="F:RNA polymerase II cis-regulatory region sequence-specific DNA binding"/>
    <property type="evidence" value="ECO:0007669"/>
    <property type="project" value="TreeGrafter"/>
</dbReference>
<evidence type="ECO:0000256" key="7">
    <source>
        <dbReference type="ARBA" id="ARBA00023163"/>
    </source>
</evidence>
<keyword evidence="5" id="KW-0805">Transcription regulation</keyword>
<feature type="coiled-coil region" evidence="10">
    <location>
        <begin position="233"/>
        <end position="260"/>
    </location>
</feature>
<keyword evidence="2" id="KW-0479">Metal-binding</keyword>
<dbReference type="PANTHER" id="PTHR10071:SF281">
    <property type="entry name" value="BOX A-BINDING FACTOR-RELATED"/>
    <property type="match status" value="1"/>
</dbReference>
<evidence type="ECO:0000256" key="5">
    <source>
        <dbReference type="ARBA" id="ARBA00023015"/>
    </source>
</evidence>
<evidence type="ECO:0000256" key="3">
    <source>
        <dbReference type="ARBA" id="ARBA00022771"/>
    </source>
</evidence>
<feature type="domain" description="GATA-type" evidence="11">
    <location>
        <begin position="14"/>
        <end position="61"/>
    </location>
</feature>
<dbReference type="Pfam" id="PF25026">
    <property type="entry name" value="Asd-4"/>
    <property type="match status" value="1"/>
</dbReference>
<dbReference type="EMBL" id="PEDP01000427">
    <property type="protein sequence ID" value="POS86028.1"/>
    <property type="molecule type" value="Genomic_DNA"/>
</dbReference>
<evidence type="ECO:0000256" key="2">
    <source>
        <dbReference type="ARBA" id="ARBA00022723"/>
    </source>
</evidence>
<keyword evidence="10" id="KW-0175">Coiled coil</keyword>
<comment type="caution">
    <text evidence="12">The sequence shown here is derived from an EMBL/GenBank/DDBJ whole genome shotgun (WGS) entry which is preliminary data.</text>
</comment>
<dbReference type="AlphaFoldDB" id="A0A2S4PVG6"/>
<dbReference type="CDD" id="cd00202">
    <property type="entry name" value="ZnF_GATA"/>
    <property type="match status" value="1"/>
</dbReference>
<dbReference type="PANTHER" id="PTHR10071">
    <property type="entry name" value="TRANSCRIPTION FACTOR GATA FAMILY MEMBER"/>
    <property type="match status" value="1"/>
</dbReference>
<sequence length="290" mass="32586">MATLADHTSSQPICMNCQTSTTPLWRRDDVGSVLCNACGLFLKLHGRPRPISLKTDVIKSRNRVKNSCSLLGPKRKERPSHFENLEHARSQIEAQPSTVGPLRLRRNSQRSIKGIPDGSISPISRHSTPSRFCGPISSYANYPLDDTYTHHSPSQPPIHLCTTSPGRSISPTSGVNGNGAYQTYEQLLAQNSSLKTRVSELEVINELFRGRVAQLEQDENMARRGEQINRDINEDLTRKLEESQRRENQLKHRLDDVEQGLIQAREGTPRVRKIRVSDMVANNETTTIES</sequence>
<dbReference type="GO" id="GO:0000981">
    <property type="term" value="F:DNA-binding transcription factor activity, RNA polymerase II-specific"/>
    <property type="evidence" value="ECO:0007669"/>
    <property type="project" value="TreeGrafter"/>
</dbReference>
<dbReference type="SMART" id="SM00401">
    <property type="entry name" value="ZnF_GATA"/>
    <property type="match status" value="1"/>
</dbReference>
<evidence type="ECO:0000259" key="11">
    <source>
        <dbReference type="PROSITE" id="PS50114"/>
    </source>
</evidence>
<evidence type="ECO:0000256" key="9">
    <source>
        <dbReference type="PROSITE-ProRule" id="PRU00094"/>
    </source>
</evidence>
<keyword evidence="7" id="KW-0804">Transcription</keyword>
<accession>A0A2S4PVG6</accession>